<organism evidence="8 9">
    <name type="scientific">Faecalicatena contorta</name>
    <dbReference type="NCBI Taxonomy" id="39482"/>
    <lineage>
        <taxon>Bacteria</taxon>
        <taxon>Bacillati</taxon>
        <taxon>Bacillota</taxon>
        <taxon>Clostridia</taxon>
        <taxon>Lachnospirales</taxon>
        <taxon>Lachnospiraceae</taxon>
        <taxon>Faecalicatena</taxon>
    </lineage>
</organism>
<name>A0A315ZW12_9FIRM</name>
<dbReference type="OrthoDB" id="1995149at2"/>
<dbReference type="PANTHER" id="PTHR32347">
    <property type="entry name" value="EFFLUX SYSTEM COMPONENT YKNX-RELATED"/>
    <property type="match status" value="1"/>
</dbReference>
<keyword evidence="3 4" id="KW-0175">Coiled coil</keyword>
<dbReference type="Gene3D" id="2.40.30.170">
    <property type="match status" value="1"/>
</dbReference>
<keyword evidence="6" id="KW-0812">Transmembrane</keyword>
<keyword evidence="9" id="KW-1185">Reference proteome</keyword>
<evidence type="ECO:0000259" key="7">
    <source>
        <dbReference type="Pfam" id="PF25989"/>
    </source>
</evidence>
<dbReference type="Gene3D" id="2.40.50.100">
    <property type="match status" value="1"/>
</dbReference>
<feature type="region of interest" description="Disordered" evidence="5">
    <location>
        <begin position="1"/>
        <end position="43"/>
    </location>
</feature>
<evidence type="ECO:0000256" key="2">
    <source>
        <dbReference type="ARBA" id="ARBA00009477"/>
    </source>
</evidence>
<dbReference type="RefSeq" id="WP_109711955.1">
    <property type="nucleotide sequence ID" value="NZ_QGDS01000007.1"/>
</dbReference>
<comment type="subcellular location">
    <subcellularLocation>
        <location evidence="1">Cell envelope</location>
    </subcellularLocation>
</comment>
<sequence length="591" mass="63479">MFSKKKKEQDEILDTFDTEISGEDAFQDEDSYELEDKEASKPPRKKLPGWVIIPVVAVFAIIIVVASLLSKQGSGSQNTSLQVSEVTTGDVREVYNASGKVESENTKTYYSPVTAPITNCNAVIGNAVKSGDLLITFDTKNLERDNQQAQLTLQSSLNTSQASRAQNAKAIDAANAASAQAADQANKLAAKVNNLAAQVDQAYAQYQANLASEPAATDKYNTTRNELQQEIDQFNSVMREKQSLMDSISMKYQGLGEKAAAAEAKDENSRTPEEKTLLQAYQDFTDAQSAYADAQDQYNKKTTELNNLTAPNVDDAGYPALKAQYEAAYAEWEAAYNAASSSSSSSGMTSSELANLEISDNLAELSALTPAELVEKGKEGMKADMDGVIASVDAMQTNTATQGMAMFTIASTEKVRVKIEISPDDYEKVKVGNKVDITIGQYKYQGTLSKVNKIAINNEKGNPVIGAEIHIDNPDENVCIGATAKISMTVAEANDVLVVPTEVINTSSDGDFVYVIKDGVVKKNPVELGTASTTSIEIKSGLKKGDKVVNDLNVDIEEGMKATAVDKPDTDDSNASDKKNSAVTIQASPNE</sequence>
<dbReference type="Proteomes" id="UP000254051">
    <property type="component" value="Unassembled WGS sequence"/>
</dbReference>
<dbReference type="InterPro" id="IPR058637">
    <property type="entry name" value="YknX-like_C"/>
</dbReference>
<feature type="compositionally biased region" description="Basic and acidic residues" evidence="5">
    <location>
        <begin position="559"/>
        <end position="580"/>
    </location>
</feature>
<dbReference type="Gene3D" id="1.10.287.470">
    <property type="entry name" value="Helix hairpin bin"/>
    <property type="match status" value="1"/>
</dbReference>
<dbReference type="NCBIfam" id="TIGR01730">
    <property type="entry name" value="RND_mfp"/>
    <property type="match status" value="1"/>
</dbReference>
<dbReference type="InterPro" id="IPR050465">
    <property type="entry name" value="UPF0194_transport"/>
</dbReference>
<keyword evidence="6" id="KW-0472">Membrane</keyword>
<dbReference type="GO" id="GO:0030313">
    <property type="term" value="C:cell envelope"/>
    <property type="evidence" value="ECO:0007669"/>
    <property type="project" value="UniProtKB-SubCell"/>
</dbReference>
<evidence type="ECO:0000256" key="5">
    <source>
        <dbReference type="SAM" id="MobiDB-lite"/>
    </source>
</evidence>
<dbReference type="PANTHER" id="PTHR32347:SF14">
    <property type="entry name" value="EFFLUX SYSTEM COMPONENT YKNX-RELATED"/>
    <property type="match status" value="1"/>
</dbReference>
<feature type="compositionally biased region" description="Acidic residues" evidence="5">
    <location>
        <begin position="11"/>
        <end position="36"/>
    </location>
</feature>
<evidence type="ECO:0000256" key="4">
    <source>
        <dbReference type="SAM" id="Coils"/>
    </source>
</evidence>
<feature type="region of interest" description="Disordered" evidence="5">
    <location>
        <begin position="559"/>
        <end position="591"/>
    </location>
</feature>
<dbReference type="GO" id="GO:0022857">
    <property type="term" value="F:transmembrane transporter activity"/>
    <property type="evidence" value="ECO:0007669"/>
    <property type="project" value="InterPro"/>
</dbReference>
<reference evidence="9" key="1">
    <citation type="submission" date="2017-07" db="EMBL/GenBank/DDBJ databases">
        <authorList>
            <person name="Varghese N."/>
            <person name="Submissions S."/>
        </authorList>
    </citation>
    <scope>NUCLEOTIDE SEQUENCE [LARGE SCALE GENOMIC DNA]</scope>
    <source>
        <strain evidence="9">NLAE-zl-C134</strain>
    </source>
</reference>
<dbReference type="GO" id="GO:0016020">
    <property type="term" value="C:membrane"/>
    <property type="evidence" value="ECO:0007669"/>
    <property type="project" value="InterPro"/>
</dbReference>
<evidence type="ECO:0000256" key="3">
    <source>
        <dbReference type="ARBA" id="ARBA00023054"/>
    </source>
</evidence>
<keyword evidence="6" id="KW-1133">Transmembrane helix</keyword>
<dbReference type="AlphaFoldDB" id="A0A315ZW12"/>
<feature type="coiled-coil region" evidence="4">
    <location>
        <begin position="178"/>
        <end position="244"/>
    </location>
</feature>
<gene>
    <name evidence="8" type="ORF">SAMN05216529_107236</name>
</gene>
<evidence type="ECO:0000256" key="6">
    <source>
        <dbReference type="SAM" id="Phobius"/>
    </source>
</evidence>
<evidence type="ECO:0000313" key="9">
    <source>
        <dbReference type="Proteomes" id="UP000254051"/>
    </source>
</evidence>
<comment type="similarity">
    <text evidence="2">Belongs to the membrane fusion protein (MFP) (TC 8.A.1) family.</text>
</comment>
<evidence type="ECO:0000256" key="1">
    <source>
        <dbReference type="ARBA" id="ARBA00004196"/>
    </source>
</evidence>
<accession>A0A315ZW12</accession>
<dbReference type="Pfam" id="PF25989">
    <property type="entry name" value="YknX_C"/>
    <property type="match status" value="1"/>
</dbReference>
<feature type="transmembrane region" description="Helical" evidence="6">
    <location>
        <begin position="47"/>
        <end position="69"/>
    </location>
</feature>
<evidence type="ECO:0000313" key="8">
    <source>
        <dbReference type="EMBL" id="SUQ14773.1"/>
    </source>
</evidence>
<dbReference type="Gene3D" id="2.40.420.20">
    <property type="match status" value="1"/>
</dbReference>
<dbReference type="InterPro" id="IPR006143">
    <property type="entry name" value="RND_pump_MFP"/>
</dbReference>
<feature type="domain" description="YknX-like C-terminal permuted SH3-like" evidence="7">
    <location>
        <begin position="496"/>
        <end position="562"/>
    </location>
</feature>
<proteinExistence type="inferred from homology"/>
<feature type="compositionally biased region" description="Polar residues" evidence="5">
    <location>
        <begin position="581"/>
        <end position="591"/>
    </location>
</feature>
<dbReference type="EMBL" id="UHJJ01000007">
    <property type="protein sequence ID" value="SUQ14773.1"/>
    <property type="molecule type" value="Genomic_DNA"/>
</dbReference>
<dbReference type="SUPFAM" id="SSF111369">
    <property type="entry name" value="HlyD-like secretion proteins"/>
    <property type="match status" value="1"/>
</dbReference>
<protein>
    <submittedName>
        <fullName evidence="8">RND family efflux transporter, MFP subunit</fullName>
    </submittedName>
</protein>